<dbReference type="SMART" id="SM00320">
    <property type="entry name" value="WD40"/>
    <property type="match status" value="5"/>
</dbReference>
<evidence type="ECO:0000313" key="3">
    <source>
        <dbReference type="Proteomes" id="UP001202328"/>
    </source>
</evidence>
<feature type="repeat" description="WD" evidence="1">
    <location>
        <begin position="36"/>
        <end position="77"/>
    </location>
</feature>
<dbReference type="Gene3D" id="2.130.10.10">
    <property type="entry name" value="YVTN repeat-like/Quinoprotein amine dehydrogenase"/>
    <property type="match status" value="3"/>
</dbReference>
<keyword evidence="3" id="KW-1185">Reference proteome</keyword>
<dbReference type="PROSITE" id="PS50082">
    <property type="entry name" value="WD_REPEATS_2"/>
    <property type="match status" value="3"/>
</dbReference>
<dbReference type="InterPro" id="IPR015943">
    <property type="entry name" value="WD40/YVTN_repeat-like_dom_sf"/>
</dbReference>
<dbReference type="PROSITE" id="PS50294">
    <property type="entry name" value="WD_REPEATS_REGION"/>
    <property type="match status" value="1"/>
</dbReference>
<feature type="repeat" description="WD" evidence="1">
    <location>
        <begin position="304"/>
        <end position="343"/>
    </location>
</feature>
<dbReference type="Proteomes" id="UP001202328">
    <property type="component" value="Unassembled WGS sequence"/>
</dbReference>
<reference evidence="2" key="1">
    <citation type="submission" date="2022-04" db="EMBL/GenBank/DDBJ databases">
        <title>A functionally conserved STORR gene fusion in Papaver species that diverged 16.8 million years ago.</title>
        <authorList>
            <person name="Catania T."/>
        </authorList>
    </citation>
    <scope>NUCLEOTIDE SEQUENCE</scope>
    <source>
        <strain evidence="2">S-188037</strain>
    </source>
</reference>
<accession>A0AAD4X8J9</accession>
<feature type="repeat" description="WD" evidence="1">
    <location>
        <begin position="220"/>
        <end position="250"/>
    </location>
</feature>
<evidence type="ECO:0008006" key="4">
    <source>
        <dbReference type="Google" id="ProtNLM"/>
    </source>
</evidence>
<protein>
    <recommendedName>
        <fullName evidence="4">Anaphase-promoting complex subunit 4 WD40 domain-containing protein</fullName>
    </recommendedName>
</protein>
<keyword evidence="1" id="KW-0853">WD repeat</keyword>
<dbReference type="EMBL" id="JAJJMB010014260">
    <property type="protein sequence ID" value="KAI3861372.1"/>
    <property type="molecule type" value="Genomic_DNA"/>
</dbReference>
<evidence type="ECO:0000256" key="1">
    <source>
        <dbReference type="PROSITE-ProRule" id="PRU00221"/>
    </source>
</evidence>
<name>A0AAD4X8J9_9MAGN</name>
<dbReference type="SUPFAM" id="SSF50978">
    <property type="entry name" value="WD40 repeat-like"/>
    <property type="match status" value="1"/>
</dbReference>
<organism evidence="2 3">
    <name type="scientific">Papaver atlanticum</name>
    <dbReference type="NCBI Taxonomy" id="357466"/>
    <lineage>
        <taxon>Eukaryota</taxon>
        <taxon>Viridiplantae</taxon>
        <taxon>Streptophyta</taxon>
        <taxon>Embryophyta</taxon>
        <taxon>Tracheophyta</taxon>
        <taxon>Spermatophyta</taxon>
        <taxon>Magnoliopsida</taxon>
        <taxon>Ranunculales</taxon>
        <taxon>Papaveraceae</taxon>
        <taxon>Papaveroideae</taxon>
        <taxon>Papaver</taxon>
    </lineage>
</organism>
<proteinExistence type="predicted"/>
<dbReference type="PANTHER" id="PTHR45282:SF2">
    <property type="entry name" value="OS03G0858400 PROTEIN"/>
    <property type="match status" value="1"/>
</dbReference>
<dbReference type="PANTHER" id="PTHR45282">
    <property type="entry name" value="OS03G0858400 PROTEIN"/>
    <property type="match status" value="1"/>
</dbReference>
<evidence type="ECO:0000313" key="2">
    <source>
        <dbReference type="EMBL" id="KAI3861372.1"/>
    </source>
</evidence>
<sequence>MIERLHGPSSFLPREPIHKGQIGFRRPNHRCFVNALSGQGDSVVALCFSPDGRNLVTGCADGVVRVFKLDNIQSSSFKVVKIPLPAGGQPTAVAFSDEASFVVHRKHEQPKPPVPEMKWLRHQTRAIVTLAGTTANYDTDGGSPYIISCSEGSDIILWNGKSGKIFGSTDTNELKNSMVRISPNGRLIAAAAASSADVKIWEIILTKAGSVKEITGVMQLKGHQSVVTWLCFSSISEQIITASKDGTIRILMFGVPITLNDLKGDMLHYEHIDISPDGKIFAATHGPILQWICAETVKVLETHYEAHDEKIKAVAWAPKELRVGRDHKMVLATASDDERVKLWVVPGEPLLDVDLVVQQTNGGEIFQYSPSIQNKLQL</sequence>
<gene>
    <name evidence="2" type="ORF">MKW98_000324</name>
</gene>
<dbReference type="InterPro" id="IPR036322">
    <property type="entry name" value="WD40_repeat_dom_sf"/>
</dbReference>
<dbReference type="Pfam" id="PF00400">
    <property type="entry name" value="WD40"/>
    <property type="match status" value="3"/>
</dbReference>
<dbReference type="AlphaFoldDB" id="A0AAD4X8J9"/>
<dbReference type="InterPro" id="IPR001680">
    <property type="entry name" value="WD40_rpt"/>
</dbReference>
<comment type="caution">
    <text evidence="2">The sequence shown here is derived from an EMBL/GenBank/DDBJ whole genome shotgun (WGS) entry which is preliminary data.</text>
</comment>